<dbReference type="EMBL" id="BARS01006889">
    <property type="protein sequence ID" value="GAF75187.1"/>
    <property type="molecule type" value="Genomic_DNA"/>
</dbReference>
<gene>
    <name evidence="1" type="ORF">S01H1_13357</name>
</gene>
<sequence length="55" mass="6849">MDDERRHHEALKKLSEKTFFRLDPQDFTVIMRGTEFAEDRYSHSKEFWSKREKEE</sequence>
<dbReference type="AlphaFoldDB" id="X0SH23"/>
<reference evidence="1" key="1">
    <citation type="journal article" date="2014" name="Front. Microbiol.">
        <title>High frequency of phylogenetically diverse reductive dehalogenase-homologous genes in deep subseafloor sedimentary metagenomes.</title>
        <authorList>
            <person name="Kawai M."/>
            <person name="Futagami T."/>
            <person name="Toyoda A."/>
            <person name="Takaki Y."/>
            <person name="Nishi S."/>
            <person name="Hori S."/>
            <person name="Arai W."/>
            <person name="Tsubouchi T."/>
            <person name="Morono Y."/>
            <person name="Uchiyama I."/>
            <person name="Ito T."/>
            <person name="Fujiyama A."/>
            <person name="Inagaki F."/>
            <person name="Takami H."/>
        </authorList>
    </citation>
    <scope>NUCLEOTIDE SEQUENCE</scope>
    <source>
        <strain evidence="1">Expedition CK06-06</strain>
    </source>
</reference>
<comment type="caution">
    <text evidence="1">The sequence shown here is derived from an EMBL/GenBank/DDBJ whole genome shotgun (WGS) entry which is preliminary data.</text>
</comment>
<organism evidence="1">
    <name type="scientific">marine sediment metagenome</name>
    <dbReference type="NCBI Taxonomy" id="412755"/>
    <lineage>
        <taxon>unclassified sequences</taxon>
        <taxon>metagenomes</taxon>
        <taxon>ecological metagenomes</taxon>
    </lineage>
</organism>
<protein>
    <submittedName>
        <fullName evidence="1">Uncharacterized protein</fullName>
    </submittedName>
</protein>
<name>X0SH23_9ZZZZ</name>
<accession>X0SH23</accession>
<proteinExistence type="predicted"/>
<evidence type="ECO:0000313" key="1">
    <source>
        <dbReference type="EMBL" id="GAF75187.1"/>
    </source>
</evidence>